<proteinExistence type="inferred from homology"/>
<evidence type="ECO:0000313" key="4">
    <source>
        <dbReference type="Proteomes" id="UP000247416"/>
    </source>
</evidence>
<dbReference type="EMBL" id="QJTJ01000017">
    <property type="protein sequence ID" value="PYF05622.1"/>
    <property type="molecule type" value="Genomic_DNA"/>
</dbReference>
<dbReference type="Pfam" id="PF17853">
    <property type="entry name" value="GGDEF_2"/>
    <property type="match status" value="1"/>
</dbReference>
<gene>
    <name evidence="3" type="ORF">BJ095_11731</name>
</gene>
<accession>A0A318TL99</accession>
<dbReference type="Pfam" id="PF13556">
    <property type="entry name" value="HTH_30"/>
    <property type="match status" value="1"/>
</dbReference>
<dbReference type="Proteomes" id="UP000247416">
    <property type="component" value="Unassembled WGS sequence"/>
</dbReference>
<evidence type="ECO:0000256" key="1">
    <source>
        <dbReference type="ARBA" id="ARBA00006754"/>
    </source>
</evidence>
<comment type="caution">
    <text evidence="3">The sequence shown here is derived from an EMBL/GenBank/DDBJ whole genome shotgun (WGS) entry which is preliminary data.</text>
</comment>
<dbReference type="InterPro" id="IPR051448">
    <property type="entry name" value="CdaR-like_regulators"/>
</dbReference>
<keyword evidence="4" id="KW-1185">Reference proteome</keyword>
<evidence type="ECO:0000313" key="3">
    <source>
        <dbReference type="EMBL" id="PYF05622.1"/>
    </source>
</evidence>
<feature type="domain" description="GAF" evidence="2">
    <location>
        <begin position="32"/>
        <end position="191"/>
    </location>
</feature>
<dbReference type="InterPro" id="IPR042070">
    <property type="entry name" value="PucR_C-HTH_sf"/>
</dbReference>
<dbReference type="SMART" id="SM00065">
    <property type="entry name" value="GAF"/>
    <property type="match status" value="1"/>
</dbReference>
<dbReference type="OrthoDB" id="143422at2"/>
<dbReference type="InterPro" id="IPR029016">
    <property type="entry name" value="GAF-like_dom_sf"/>
</dbReference>
<name>A0A318TL99_9BACL</name>
<dbReference type="InterPro" id="IPR025736">
    <property type="entry name" value="PucR_C-HTH_dom"/>
</dbReference>
<dbReference type="Gene3D" id="1.10.10.2840">
    <property type="entry name" value="PucR C-terminal helix-turn-helix domain"/>
    <property type="match status" value="1"/>
</dbReference>
<dbReference type="InterPro" id="IPR041522">
    <property type="entry name" value="CdaR_GGDEF"/>
</dbReference>
<dbReference type="SUPFAM" id="SSF55781">
    <property type="entry name" value="GAF domain-like"/>
    <property type="match status" value="1"/>
</dbReference>
<reference evidence="3 4" key="1">
    <citation type="submission" date="2018-06" db="EMBL/GenBank/DDBJ databases">
        <title>Genomic Encyclopedia of Archaeal and Bacterial Type Strains, Phase II (KMG-II): from individual species to whole genera.</title>
        <authorList>
            <person name="Goeker M."/>
        </authorList>
    </citation>
    <scope>NUCLEOTIDE SEQUENCE [LARGE SCALE GENOMIC DNA]</scope>
    <source>
        <strain evidence="3 4">KACC 16626</strain>
    </source>
</reference>
<dbReference type="Gene3D" id="3.30.450.40">
    <property type="match status" value="1"/>
</dbReference>
<protein>
    <submittedName>
        <fullName evidence="3">Sugar diacid utilization regulator</fullName>
    </submittedName>
</protein>
<dbReference type="PANTHER" id="PTHR33744:SF15">
    <property type="entry name" value="CARBOHYDRATE DIACID REGULATOR"/>
    <property type="match status" value="1"/>
</dbReference>
<dbReference type="Pfam" id="PF01590">
    <property type="entry name" value="GAF"/>
    <property type="match status" value="1"/>
</dbReference>
<dbReference type="AlphaFoldDB" id="A0A318TL99"/>
<dbReference type="RefSeq" id="WP_107933554.1">
    <property type="nucleotide sequence ID" value="NZ_PYWJ01000006.1"/>
</dbReference>
<organism evidence="3 4">
    <name type="scientific">Ureibacillus chungkukjangi</name>
    <dbReference type="NCBI Taxonomy" id="1202712"/>
    <lineage>
        <taxon>Bacteria</taxon>
        <taxon>Bacillati</taxon>
        <taxon>Bacillota</taxon>
        <taxon>Bacilli</taxon>
        <taxon>Bacillales</taxon>
        <taxon>Caryophanaceae</taxon>
        <taxon>Ureibacillus</taxon>
    </lineage>
</organism>
<evidence type="ECO:0000259" key="2">
    <source>
        <dbReference type="SMART" id="SM00065"/>
    </source>
</evidence>
<comment type="similarity">
    <text evidence="1">Belongs to the CdaR family.</text>
</comment>
<sequence length="547" mass="63212">MNICQENDYSFLTLSKAKKLLEINKMLTQSLQLEEVLKNLITAASELVTVTDTFMIYLYDEFTGKLKLSEAIGVEMEPLKKLVLSPGESITGKVFLEKKAKLFKSEQEIDTYMSNMSERNYQYYFEGVRRKKIKSAFCVPIIYQDTCLGVLMVDNFGQDGVFSRADLEVIQIIADQSAIALEHSRVYHNLLQKNEMLSKTISIHKKFYQYIIEGEGIGRILQLLESLIGSQVVHHETNSYRQNSNDYPLVRGHEILGVLELARPFETFPEFEQLIIEHACSAIALELTKDSALLEQEFQLRHEIFNQLLNGLTNYDQKRILQYLQWNEVNDLQCIIIEGSVKTLWDQNKLKDKQWLLLSFENMLKTICGNSFIVTNTFQLIVVLPDMKEYQLQQILHGIEAVTGKDKEVLIGIGRKTSIPQLSISYNEAIQSINYAKVTKASRIVEYAKLGMERLFHEIEPQRKEIFIQDKLGKLLKTDFVLVETLLCFINNNKNHKGTANELHIHGNTLYYRLKKMEEILQIDLNNEKEWVDIVIATQLYVASHKE</sequence>
<dbReference type="PANTHER" id="PTHR33744">
    <property type="entry name" value="CARBOHYDRATE DIACID REGULATOR"/>
    <property type="match status" value="1"/>
</dbReference>
<dbReference type="InterPro" id="IPR003018">
    <property type="entry name" value="GAF"/>
</dbReference>